<dbReference type="AlphaFoldDB" id="A0A9J6G748"/>
<dbReference type="GO" id="GO:0016020">
    <property type="term" value="C:membrane"/>
    <property type="evidence" value="ECO:0007669"/>
    <property type="project" value="InterPro"/>
</dbReference>
<dbReference type="GO" id="GO:0140359">
    <property type="term" value="F:ABC-type transporter activity"/>
    <property type="evidence" value="ECO:0007669"/>
    <property type="project" value="InterPro"/>
</dbReference>
<dbReference type="OrthoDB" id="6493171at2759"/>
<reference evidence="2 3" key="1">
    <citation type="journal article" date="2020" name="Cell">
        <title>Large-Scale Comparative Analyses of Tick Genomes Elucidate Their Genetic Diversity and Vector Capacities.</title>
        <authorList>
            <consortium name="Tick Genome and Microbiome Consortium (TIGMIC)"/>
            <person name="Jia N."/>
            <person name="Wang J."/>
            <person name="Shi W."/>
            <person name="Du L."/>
            <person name="Sun Y."/>
            <person name="Zhan W."/>
            <person name="Jiang J.F."/>
            <person name="Wang Q."/>
            <person name="Zhang B."/>
            <person name="Ji P."/>
            <person name="Bell-Sakyi L."/>
            <person name="Cui X.M."/>
            <person name="Yuan T.T."/>
            <person name="Jiang B.G."/>
            <person name="Yang W.F."/>
            <person name="Lam T.T."/>
            <person name="Chang Q.C."/>
            <person name="Ding S.J."/>
            <person name="Wang X.J."/>
            <person name="Zhu J.G."/>
            <person name="Ruan X.D."/>
            <person name="Zhao L."/>
            <person name="Wei J.T."/>
            <person name="Ye R.Z."/>
            <person name="Que T.C."/>
            <person name="Du C.H."/>
            <person name="Zhou Y.H."/>
            <person name="Cheng J.X."/>
            <person name="Dai P.F."/>
            <person name="Guo W.B."/>
            <person name="Han X.H."/>
            <person name="Huang E.J."/>
            <person name="Li L.F."/>
            <person name="Wei W."/>
            <person name="Gao Y.C."/>
            <person name="Liu J.Z."/>
            <person name="Shao H.Z."/>
            <person name="Wang X."/>
            <person name="Wang C.C."/>
            <person name="Yang T.C."/>
            <person name="Huo Q.B."/>
            <person name="Li W."/>
            <person name="Chen H.Y."/>
            <person name="Chen S.E."/>
            <person name="Zhou L.G."/>
            <person name="Ni X.B."/>
            <person name="Tian J.H."/>
            <person name="Sheng Y."/>
            <person name="Liu T."/>
            <person name="Pan Y.S."/>
            <person name="Xia L.Y."/>
            <person name="Li J."/>
            <person name="Zhao F."/>
            <person name="Cao W.C."/>
        </authorList>
    </citation>
    <scope>NUCLEOTIDE SEQUENCE [LARGE SCALE GENOMIC DNA]</scope>
    <source>
        <strain evidence="2">HaeL-2018</strain>
    </source>
</reference>
<organism evidence="2 3">
    <name type="scientific">Haemaphysalis longicornis</name>
    <name type="common">Bush tick</name>
    <dbReference type="NCBI Taxonomy" id="44386"/>
    <lineage>
        <taxon>Eukaryota</taxon>
        <taxon>Metazoa</taxon>
        <taxon>Ecdysozoa</taxon>
        <taxon>Arthropoda</taxon>
        <taxon>Chelicerata</taxon>
        <taxon>Arachnida</taxon>
        <taxon>Acari</taxon>
        <taxon>Parasitiformes</taxon>
        <taxon>Ixodida</taxon>
        <taxon>Ixodoidea</taxon>
        <taxon>Ixodidae</taxon>
        <taxon>Haemaphysalinae</taxon>
        <taxon>Haemaphysalis</taxon>
    </lineage>
</organism>
<dbReference type="GO" id="GO:0016887">
    <property type="term" value="F:ATP hydrolysis activity"/>
    <property type="evidence" value="ECO:0007669"/>
    <property type="project" value="InterPro"/>
</dbReference>
<accession>A0A9J6G748</accession>
<evidence type="ECO:0000313" key="3">
    <source>
        <dbReference type="Proteomes" id="UP000821853"/>
    </source>
</evidence>
<dbReference type="VEuPathDB" id="VectorBase:HLOH_059255"/>
<comment type="caution">
    <text evidence="2">The sequence shown here is derived from an EMBL/GenBank/DDBJ whole genome shotgun (WGS) entry which is preliminary data.</text>
</comment>
<gene>
    <name evidence="2" type="ORF">HPB48_003937</name>
</gene>
<proteinExistence type="predicted"/>
<name>A0A9J6G748_HAELO</name>
<dbReference type="PANTHER" id="PTHR19229">
    <property type="entry name" value="ATP-BINDING CASSETTE TRANSPORTER SUBFAMILY A ABCA"/>
    <property type="match status" value="1"/>
</dbReference>
<dbReference type="Pfam" id="PF00005">
    <property type="entry name" value="ABC_tran"/>
    <property type="match status" value="1"/>
</dbReference>
<feature type="domain" description="ABC transporter" evidence="1">
    <location>
        <begin position="28"/>
        <end position="104"/>
    </location>
</feature>
<dbReference type="Proteomes" id="UP000821853">
    <property type="component" value="Chromosome 3"/>
</dbReference>
<dbReference type="OMA" id="TSANYEC"/>
<dbReference type="GO" id="GO:0005524">
    <property type="term" value="F:ATP binding"/>
    <property type="evidence" value="ECO:0007669"/>
    <property type="project" value="InterPro"/>
</dbReference>
<dbReference type="GO" id="GO:0005319">
    <property type="term" value="F:lipid transporter activity"/>
    <property type="evidence" value="ECO:0007669"/>
    <property type="project" value="TreeGrafter"/>
</dbReference>
<dbReference type="InterPro" id="IPR003439">
    <property type="entry name" value="ABC_transporter-like_ATP-bd"/>
</dbReference>
<dbReference type="InterPro" id="IPR027417">
    <property type="entry name" value="P-loop_NTPase"/>
</dbReference>
<dbReference type="InterPro" id="IPR026082">
    <property type="entry name" value="ABCA"/>
</dbReference>
<dbReference type="SUPFAM" id="SSF52540">
    <property type="entry name" value="P-loop containing nucleoside triphosphate hydrolases"/>
    <property type="match status" value="1"/>
</dbReference>
<dbReference type="Gene3D" id="3.40.50.300">
    <property type="entry name" value="P-loop containing nucleotide triphosphate hydrolases"/>
    <property type="match status" value="1"/>
</dbReference>
<keyword evidence="3" id="KW-1185">Reference proteome</keyword>
<evidence type="ECO:0000313" key="2">
    <source>
        <dbReference type="EMBL" id="KAH9371101.1"/>
    </source>
</evidence>
<dbReference type="PANTHER" id="PTHR19229:SF250">
    <property type="entry name" value="ABC TRANSPORTER DOMAIN-CONTAINING PROTEIN-RELATED"/>
    <property type="match status" value="1"/>
</dbReference>
<sequence>MLYATSANYECSKTSLQSYDYDGVVAVQDLSLRVFENQITVLLGHNGAGKTTLLNMICGFVDFSSGVITIGGYDIKNCTREARESIGYCPQHNILFDDLTVEEHVMFFALVSNF</sequence>
<protein>
    <recommendedName>
        <fullName evidence="1">ABC transporter domain-containing protein</fullName>
    </recommendedName>
</protein>
<dbReference type="EMBL" id="JABSTR010000005">
    <property type="protein sequence ID" value="KAH9371101.1"/>
    <property type="molecule type" value="Genomic_DNA"/>
</dbReference>
<evidence type="ECO:0000259" key="1">
    <source>
        <dbReference type="Pfam" id="PF00005"/>
    </source>
</evidence>